<dbReference type="GO" id="GO:0005524">
    <property type="term" value="F:ATP binding"/>
    <property type="evidence" value="ECO:0007669"/>
    <property type="project" value="UniProtKB-KW"/>
</dbReference>
<protein>
    <recommendedName>
        <fullName evidence="3 10">Arginine--tRNA ligase</fullName>
        <ecNumber evidence="2 10">6.1.1.19</ecNumber>
    </recommendedName>
</protein>
<evidence type="ECO:0000256" key="1">
    <source>
        <dbReference type="ARBA" id="ARBA00005594"/>
    </source>
</evidence>
<evidence type="ECO:0000256" key="2">
    <source>
        <dbReference type="ARBA" id="ARBA00012837"/>
    </source>
</evidence>
<sequence>MLRKWEQGDEAVVALWKKMNGWVYDGFETTYKNLGVDFDSLYYESNTYLLGKDVVQIGLDKGVFEKDPDGSVWIDLTDEGLDHKIVLRSDGTAVYMTQDIGTAIQRVKDHDINSMVYTVGNEQDYHFKVLFLILKKLGYDWAENLYHLSYGMVELPSGKMKSREGTVVDADELMEEMTDTAREIAQEQGKLEGMSDADKEDLYKIIGLGALKYFMLKVDPKKSMMFDPKESVDFQGNTGPFIQYTHARIKSILKKSGFEQGDLKVATGLALTDKDAAVIKLLQQYPETIEAAARNYSPALVANYVYELVKEFNSFYQNVPKIVEESNVDMKQFRLLLCFKTAAVIKSACGLLGIEVPEQM</sequence>
<dbReference type="AlphaFoldDB" id="A0A090QFZ9"/>
<gene>
    <name evidence="13" type="ORF">JCM19314_1761</name>
</gene>
<evidence type="ECO:0000256" key="9">
    <source>
        <dbReference type="ARBA" id="ARBA00049339"/>
    </source>
</evidence>
<evidence type="ECO:0000313" key="14">
    <source>
        <dbReference type="Proteomes" id="UP000029226"/>
    </source>
</evidence>
<evidence type="ECO:0000256" key="6">
    <source>
        <dbReference type="ARBA" id="ARBA00022840"/>
    </source>
</evidence>
<keyword evidence="4 11" id="KW-0436">Ligase</keyword>
<comment type="similarity">
    <text evidence="1 11">Belongs to the class-I aminoacyl-tRNA synthetase family.</text>
</comment>
<evidence type="ECO:0000256" key="5">
    <source>
        <dbReference type="ARBA" id="ARBA00022741"/>
    </source>
</evidence>
<comment type="catalytic activity">
    <reaction evidence="9">
        <text>tRNA(Arg) + L-arginine + ATP = L-arginyl-tRNA(Arg) + AMP + diphosphate</text>
        <dbReference type="Rhea" id="RHEA:20301"/>
        <dbReference type="Rhea" id="RHEA-COMP:9658"/>
        <dbReference type="Rhea" id="RHEA-COMP:9673"/>
        <dbReference type="ChEBI" id="CHEBI:30616"/>
        <dbReference type="ChEBI" id="CHEBI:32682"/>
        <dbReference type="ChEBI" id="CHEBI:33019"/>
        <dbReference type="ChEBI" id="CHEBI:78442"/>
        <dbReference type="ChEBI" id="CHEBI:78513"/>
        <dbReference type="ChEBI" id="CHEBI:456215"/>
        <dbReference type="EC" id="6.1.1.19"/>
    </reaction>
</comment>
<dbReference type="GO" id="GO:0004814">
    <property type="term" value="F:arginine-tRNA ligase activity"/>
    <property type="evidence" value="ECO:0007669"/>
    <property type="project" value="UniProtKB-UniRule"/>
</dbReference>
<dbReference type="SUPFAM" id="SSF52374">
    <property type="entry name" value="Nucleotidylyl transferase"/>
    <property type="match status" value="1"/>
</dbReference>
<dbReference type="Pfam" id="PF00750">
    <property type="entry name" value="tRNA-synt_1d"/>
    <property type="match status" value="1"/>
</dbReference>
<keyword evidence="6 11" id="KW-0067">ATP-binding</keyword>
<dbReference type="InterPro" id="IPR035684">
    <property type="entry name" value="ArgRS_core"/>
</dbReference>
<evidence type="ECO:0000259" key="12">
    <source>
        <dbReference type="SMART" id="SM00836"/>
    </source>
</evidence>
<dbReference type="InterPro" id="IPR009080">
    <property type="entry name" value="tRNAsynth_Ia_anticodon-bd"/>
</dbReference>
<keyword evidence="8 11" id="KW-0030">Aminoacyl-tRNA synthetase</keyword>
<evidence type="ECO:0000256" key="10">
    <source>
        <dbReference type="NCBIfam" id="TIGR00456"/>
    </source>
</evidence>
<dbReference type="Pfam" id="PF05746">
    <property type="entry name" value="DALR_1"/>
    <property type="match status" value="1"/>
</dbReference>
<proteinExistence type="inferred from homology"/>
<dbReference type="NCBIfam" id="TIGR00456">
    <property type="entry name" value="argS"/>
    <property type="match status" value="1"/>
</dbReference>
<keyword evidence="7 11" id="KW-0648">Protein biosynthesis</keyword>
<evidence type="ECO:0000313" key="13">
    <source>
        <dbReference type="EMBL" id="GAL00724.1"/>
    </source>
</evidence>
<dbReference type="Gene3D" id="3.40.50.620">
    <property type="entry name" value="HUPs"/>
    <property type="match status" value="1"/>
</dbReference>
<dbReference type="EMBL" id="BBMM01000006">
    <property type="protein sequence ID" value="GAL00724.1"/>
    <property type="molecule type" value="Genomic_DNA"/>
</dbReference>
<dbReference type="GO" id="GO:0005737">
    <property type="term" value="C:cytoplasm"/>
    <property type="evidence" value="ECO:0007669"/>
    <property type="project" value="UniProtKB-UniRule"/>
</dbReference>
<evidence type="ECO:0000256" key="7">
    <source>
        <dbReference type="ARBA" id="ARBA00022917"/>
    </source>
</evidence>
<dbReference type="PANTHER" id="PTHR11956">
    <property type="entry name" value="ARGINYL-TRNA SYNTHETASE"/>
    <property type="match status" value="1"/>
</dbReference>
<dbReference type="PANTHER" id="PTHR11956:SF5">
    <property type="entry name" value="ARGININE--TRNA LIGASE, CYTOPLASMIC"/>
    <property type="match status" value="1"/>
</dbReference>
<keyword evidence="5 11" id="KW-0547">Nucleotide-binding</keyword>
<evidence type="ECO:0000256" key="4">
    <source>
        <dbReference type="ARBA" id="ARBA00022598"/>
    </source>
</evidence>
<dbReference type="FunFam" id="1.10.730.10:FF:000006">
    <property type="entry name" value="Arginyl-tRNA synthetase 2, mitochondrial"/>
    <property type="match status" value="1"/>
</dbReference>
<dbReference type="SMART" id="SM00836">
    <property type="entry name" value="DALR_1"/>
    <property type="match status" value="1"/>
</dbReference>
<name>A0A090QFZ9_NONUL</name>
<accession>A0A090QFZ9</accession>
<evidence type="ECO:0000256" key="8">
    <source>
        <dbReference type="ARBA" id="ARBA00023146"/>
    </source>
</evidence>
<evidence type="ECO:0000256" key="11">
    <source>
        <dbReference type="RuleBase" id="RU363038"/>
    </source>
</evidence>
<organism evidence="13 14">
    <name type="scientific">Nonlabens ulvanivorans</name>
    <name type="common">Persicivirga ulvanivorans</name>
    <dbReference type="NCBI Taxonomy" id="906888"/>
    <lineage>
        <taxon>Bacteria</taxon>
        <taxon>Pseudomonadati</taxon>
        <taxon>Bacteroidota</taxon>
        <taxon>Flavobacteriia</taxon>
        <taxon>Flavobacteriales</taxon>
        <taxon>Flavobacteriaceae</taxon>
        <taxon>Nonlabens</taxon>
    </lineage>
</organism>
<dbReference type="InterPro" id="IPR008909">
    <property type="entry name" value="DALR_anticod-bd"/>
</dbReference>
<dbReference type="EC" id="6.1.1.19" evidence="2 10"/>
<dbReference type="GO" id="GO:0006420">
    <property type="term" value="P:arginyl-tRNA aminoacylation"/>
    <property type="evidence" value="ECO:0007669"/>
    <property type="project" value="UniProtKB-UniRule"/>
</dbReference>
<comment type="caution">
    <text evidence="13">The sequence shown here is derived from an EMBL/GenBank/DDBJ whole genome shotgun (WGS) entry which is preliminary data.</text>
</comment>
<evidence type="ECO:0000256" key="3">
    <source>
        <dbReference type="ARBA" id="ARBA00020262"/>
    </source>
</evidence>
<dbReference type="InterPro" id="IPR001278">
    <property type="entry name" value="Arg-tRNA-ligase"/>
</dbReference>
<dbReference type="SUPFAM" id="SSF47323">
    <property type="entry name" value="Anticodon-binding domain of a subclass of class I aminoacyl-tRNA synthetases"/>
    <property type="match status" value="1"/>
</dbReference>
<feature type="domain" description="DALR anticodon binding" evidence="12">
    <location>
        <begin position="242"/>
        <end position="360"/>
    </location>
</feature>
<reference evidence="13 14" key="1">
    <citation type="journal article" date="2014" name="Genome Announc.">
        <title>Draft Genome Sequences of Marine Flavobacterium Nonlabens Strains NR17, NR24, NR27, NR32, NR33, and Ara13.</title>
        <authorList>
            <person name="Nakanishi M."/>
            <person name="Meirelles P."/>
            <person name="Suzuki R."/>
            <person name="Takatani N."/>
            <person name="Mino S."/>
            <person name="Suda W."/>
            <person name="Oshima K."/>
            <person name="Hattori M."/>
            <person name="Ohkuma M."/>
            <person name="Hosokawa M."/>
            <person name="Miyashita K."/>
            <person name="Thompson F.L."/>
            <person name="Niwa A."/>
            <person name="Sawabe T."/>
            <person name="Sawabe T."/>
        </authorList>
    </citation>
    <scope>NUCLEOTIDE SEQUENCE [LARGE SCALE GENOMIC DNA]</scope>
    <source>
        <strain evidence="14">JCM19314</strain>
    </source>
</reference>
<dbReference type="Gene3D" id="1.10.730.10">
    <property type="entry name" value="Isoleucyl-tRNA Synthetase, Domain 1"/>
    <property type="match status" value="1"/>
</dbReference>
<dbReference type="InterPro" id="IPR014729">
    <property type="entry name" value="Rossmann-like_a/b/a_fold"/>
</dbReference>
<dbReference type="Proteomes" id="UP000029226">
    <property type="component" value="Unassembled WGS sequence"/>
</dbReference>